<dbReference type="AlphaFoldDB" id="A0A212L0F1"/>
<evidence type="ECO:0000256" key="3">
    <source>
        <dbReference type="ARBA" id="ARBA00023015"/>
    </source>
</evidence>
<dbReference type="Pfam" id="PF25601">
    <property type="entry name" value="AAA_lid_14"/>
    <property type="match status" value="1"/>
</dbReference>
<evidence type="ECO:0000256" key="1">
    <source>
        <dbReference type="ARBA" id="ARBA00022741"/>
    </source>
</evidence>
<feature type="domain" description="Sigma-54 factor interaction" evidence="7">
    <location>
        <begin position="282"/>
        <end position="512"/>
    </location>
</feature>
<gene>
    <name evidence="8" type="ORF">KL86DES1_10779</name>
</gene>
<dbReference type="InterPro" id="IPR003593">
    <property type="entry name" value="AAA+_ATPase"/>
</dbReference>
<dbReference type="Gene3D" id="1.10.10.60">
    <property type="entry name" value="Homeodomain-like"/>
    <property type="match status" value="1"/>
</dbReference>
<dbReference type="GO" id="GO:0043565">
    <property type="term" value="F:sequence-specific DNA binding"/>
    <property type="evidence" value="ECO:0007669"/>
    <property type="project" value="InterPro"/>
</dbReference>
<dbReference type="InterPro" id="IPR027417">
    <property type="entry name" value="P-loop_NTPase"/>
</dbReference>
<dbReference type="PROSITE" id="PS00676">
    <property type="entry name" value="SIGMA54_INTERACT_2"/>
    <property type="match status" value="1"/>
</dbReference>
<feature type="compositionally biased region" description="Basic and acidic residues" evidence="6">
    <location>
        <begin position="235"/>
        <end position="247"/>
    </location>
</feature>
<dbReference type="SMART" id="SM00382">
    <property type="entry name" value="AAA"/>
    <property type="match status" value="1"/>
</dbReference>
<keyword evidence="4" id="KW-0238">DNA-binding</keyword>
<keyword evidence="5" id="KW-0804">Transcription</keyword>
<keyword evidence="1" id="KW-0547">Nucleotide-binding</keyword>
<dbReference type="InterPro" id="IPR000014">
    <property type="entry name" value="PAS"/>
</dbReference>
<reference evidence="8" key="1">
    <citation type="submission" date="2016-08" db="EMBL/GenBank/DDBJ databases">
        <authorList>
            <person name="Seilhamer J.J."/>
        </authorList>
    </citation>
    <scope>NUCLEOTIDE SEQUENCE</scope>
    <source>
        <strain evidence="8">86-1</strain>
    </source>
</reference>
<dbReference type="CDD" id="cd00009">
    <property type="entry name" value="AAA"/>
    <property type="match status" value="1"/>
</dbReference>
<name>A0A212L0F1_9BACT</name>
<evidence type="ECO:0000313" key="8">
    <source>
        <dbReference type="EMBL" id="SCM71002.1"/>
    </source>
</evidence>
<dbReference type="PANTHER" id="PTHR32071:SF57">
    <property type="entry name" value="C4-DICARBOXYLATE TRANSPORT TRANSCRIPTIONAL REGULATORY PROTEIN DCTD"/>
    <property type="match status" value="1"/>
</dbReference>
<dbReference type="EMBL" id="FMJC01000001">
    <property type="protein sequence ID" value="SCM71002.1"/>
    <property type="molecule type" value="Genomic_DNA"/>
</dbReference>
<dbReference type="PROSITE" id="PS00688">
    <property type="entry name" value="SIGMA54_INTERACT_3"/>
    <property type="match status" value="1"/>
</dbReference>
<evidence type="ECO:0000256" key="2">
    <source>
        <dbReference type="ARBA" id="ARBA00022840"/>
    </source>
</evidence>
<keyword evidence="2" id="KW-0067">ATP-binding</keyword>
<evidence type="ECO:0000259" key="7">
    <source>
        <dbReference type="PROSITE" id="PS50045"/>
    </source>
</evidence>
<accession>A0A212L0F1</accession>
<sequence>MNNTLNPKALLSSPQLLDNLDDALFLLDRQGAAIPGNTAGRAVLTHAGGAVRKLADFFFNELSLGDIFLKKDATPIQLRKLNVGDHAYVVRGFFNGDDLILILSEITDLKRMAQDLSLQLTQLLRFKIAMQFLADGIVLTDVFERIVFMNKAMCELLAARNAGADLDNLEKLENLFGHLPTTEAPVWVLDEHEEGTAKPADGMRLVIEKRALFLSDNKLHGFMLRFSSETESAQHADVTDHGMKKDASVGSATWLPRTGKSETVRPQPSNRKQLGRAALRDFVGQSKAVLQIKEIIKKVASSSSTVLLQSESGTGKELLARSLHELSDRANGPFIKLNCASLPESLLEAEVFGYDSGAFTGAKKSGNPGLFEQAHTGTIFLDEIGEMSLPLQAKLLRIIQEREVQRIGGQALKRLDVRVVCATNRNLLHLVKEGQFRSDLLFRLNVVSITIPPLRERKSDIKSLIIHFLRECSHTFKKNVSGVSKDVYYHFMNYDWPGNVRELGNIIEYAFNIIDGGTIECKHLPQYFLESSSDIRSYSEKFSNIISEYSRKVVMNTLEQYNGNKLAACGALGISRSKLYRIISG</sequence>
<dbReference type="Pfam" id="PF13188">
    <property type="entry name" value="PAS_8"/>
    <property type="match status" value="1"/>
</dbReference>
<proteinExistence type="predicted"/>
<evidence type="ECO:0000256" key="6">
    <source>
        <dbReference type="SAM" id="MobiDB-lite"/>
    </source>
</evidence>
<dbReference type="GO" id="GO:0006355">
    <property type="term" value="P:regulation of DNA-templated transcription"/>
    <property type="evidence" value="ECO:0007669"/>
    <property type="project" value="InterPro"/>
</dbReference>
<dbReference type="InterPro" id="IPR058031">
    <property type="entry name" value="AAA_lid_NorR"/>
</dbReference>
<dbReference type="InterPro" id="IPR002078">
    <property type="entry name" value="Sigma_54_int"/>
</dbReference>
<dbReference type="PANTHER" id="PTHR32071">
    <property type="entry name" value="TRANSCRIPTIONAL REGULATORY PROTEIN"/>
    <property type="match status" value="1"/>
</dbReference>
<dbReference type="InterPro" id="IPR002197">
    <property type="entry name" value="HTH_Fis"/>
</dbReference>
<dbReference type="Pfam" id="PF02954">
    <property type="entry name" value="HTH_8"/>
    <property type="match status" value="1"/>
</dbReference>
<evidence type="ECO:0000256" key="5">
    <source>
        <dbReference type="ARBA" id="ARBA00023163"/>
    </source>
</evidence>
<dbReference type="RefSeq" id="WP_179981687.1">
    <property type="nucleotide sequence ID" value="NZ_LT608333.1"/>
</dbReference>
<evidence type="ECO:0000256" key="4">
    <source>
        <dbReference type="ARBA" id="ARBA00023125"/>
    </source>
</evidence>
<dbReference type="GO" id="GO:0005524">
    <property type="term" value="F:ATP binding"/>
    <property type="evidence" value="ECO:0007669"/>
    <property type="project" value="UniProtKB-KW"/>
</dbReference>
<dbReference type="InterPro" id="IPR025943">
    <property type="entry name" value="Sigma_54_int_dom_ATP-bd_2"/>
</dbReference>
<dbReference type="PROSITE" id="PS50045">
    <property type="entry name" value="SIGMA54_INTERACT_4"/>
    <property type="match status" value="1"/>
</dbReference>
<dbReference type="SUPFAM" id="SSF52540">
    <property type="entry name" value="P-loop containing nucleoside triphosphate hydrolases"/>
    <property type="match status" value="1"/>
</dbReference>
<dbReference type="Pfam" id="PF00158">
    <property type="entry name" value="Sigma54_activat"/>
    <property type="match status" value="1"/>
</dbReference>
<dbReference type="Gene3D" id="1.10.8.60">
    <property type="match status" value="1"/>
</dbReference>
<dbReference type="InterPro" id="IPR025944">
    <property type="entry name" value="Sigma_54_int_dom_CS"/>
</dbReference>
<keyword evidence="3" id="KW-0805">Transcription regulation</keyword>
<dbReference type="FunFam" id="3.40.50.300:FF:000006">
    <property type="entry name" value="DNA-binding transcriptional regulator NtrC"/>
    <property type="match status" value="1"/>
</dbReference>
<organism evidence="8">
    <name type="scientific">uncultured Desulfovibrio sp</name>
    <dbReference type="NCBI Taxonomy" id="167968"/>
    <lineage>
        <taxon>Bacteria</taxon>
        <taxon>Pseudomonadati</taxon>
        <taxon>Thermodesulfobacteriota</taxon>
        <taxon>Desulfovibrionia</taxon>
        <taxon>Desulfovibrionales</taxon>
        <taxon>Desulfovibrionaceae</taxon>
        <taxon>Desulfovibrio</taxon>
        <taxon>environmental samples</taxon>
    </lineage>
</organism>
<dbReference type="Gene3D" id="3.40.50.300">
    <property type="entry name" value="P-loop containing nucleotide triphosphate hydrolases"/>
    <property type="match status" value="1"/>
</dbReference>
<protein>
    <submittedName>
        <fullName evidence="8">Sigma-54 interaction domain protein</fullName>
    </submittedName>
</protein>
<feature type="region of interest" description="Disordered" evidence="6">
    <location>
        <begin position="235"/>
        <end position="275"/>
    </location>
</feature>